<protein>
    <submittedName>
        <fullName evidence="1">Uncharacterized protein</fullName>
    </submittedName>
</protein>
<dbReference type="AlphaFoldDB" id="A0A0E9SPL9"/>
<reference evidence="1" key="2">
    <citation type="journal article" date="2015" name="Fish Shellfish Immunol.">
        <title>Early steps in the European eel (Anguilla anguilla)-Vibrio vulnificus interaction in the gills: Role of the RtxA13 toxin.</title>
        <authorList>
            <person name="Callol A."/>
            <person name="Pajuelo D."/>
            <person name="Ebbesson L."/>
            <person name="Teles M."/>
            <person name="MacKenzie S."/>
            <person name="Amaro C."/>
        </authorList>
    </citation>
    <scope>NUCLEOTIDE SEQUENCE</scope>
</reference>
<dbReference type="EMBL" id="GBXM01065365">
    <property type="protein sequence ID" value="JAH43212.1"/>
    <property type="molecule type" value="Transcribed_RNA"/>
</dbReference>
<proteinExistence type="predicted"/>
<name>A0A0E9SPL9_ANGAN</name>
<organism evidence="1">
    <name type="scientific">Anguilla anguilla</name>
    <name type="common">European freshwater eel</name>
    <name type="synonym">Muraena anguilla</name>
    <dbReference type="NCBI Taxonomy" id="7936"/>
    <lineage>
        <taxon>Eukaryota</taxon>
        <taxon>Metazoa</taxon>
        <taxon>Chordata</taxon>
        <taxon>Craniata</taxon>
        <taxon>Vertebrata</taxon>
        <taxon>Euteleostomi</taxon>
        <taxon>Actinopterygii</taxon>
        <taxon>Neopterygii</taxon>
        <taxon>Teleostei</taxon>
        <taxon>Anguilliformes</taxon>
        <taxon>Anguillidae</taxon>
        <taxon>Anguilla</taxon>
    </lineage>
</organism>
<reference evidence="1" key="1">
    <citation type="submission" date="2014-11" db="EMBL/GenBank/DDBJ databases">
        <authorList>
            <person name="Amaro Gonzalez C."/>
        </authorList>
    </citation>
    <scope>NUCLEOTIDE SEQUENCE</scope>
</reference>
<sequence>MFAYIFMNEVREYLLGGGERFNGKCNLDGCGTSDYGWCSHNGV</sequence>
<accession>A0A0E9SPL9</accession>
<evidence type="ECO:0000313" key="1">
    <source>
        <dbReference type="EMBL" id="JAH43212.1"/>
    </source>
</evidence>